<proteinExistence type="predicted"/>
<dbReference type="GO" id="GO:0000976">
    <property type="term" value="F:transcription cis-regulatory region binding"/>
    <property type="evidence" value="ECO:0007669"/>
    <property type="project" value="TreeGrafter"/>
</dbReference>
<reference evidence="7 8" key="1">
    <citation type="submission" date="2020-08" db="EMBL/GenBank/DDBJ databases">
        <title>Sequencing the genomes of 1000 actinobacteria strains.</title>
        <authorList>
            <person name="Klenk H.-P."/>
        </authorList>
    </citation>
    <scope>NUCLEOTIDE SEQUENCE [LARGE SCALE GENOMIC DNA]</scope>
    <source>
        <strain evidence="7 8">DSM 44551</strain>
    </source>
</reference>
<dbReference type="InterPro" id="IPR050109">
    <property type="entry name" value="HTH-type_TetR-like_transc_reg"/>
</dbReference>
<name>A0A7W8QTY8_9ACTN</name>
<dbReference type="Gene3D" id="1.10.357.10">
    <property type="entry name" value="Tetracycline Repressor, domain 2"/>
    <property type="match status" value="1"/>
</dbReference>
<dbReference type="InterPro" id="IPR036271">
    <property type="entry name" value="Tet_transcr_reg_TetR-rel_C_sf"/>
</dbReference>
<evidence type="ECO:0000256" key="1">
    <source>
        <dbReference type="ARBA" id="ARBA00023015"/>
    </source>
</evidence>
<evidence type="ECO:0000256" key="3">
    <source>
        <dbReference type="ARBA" id="ARBA00023163"/>
    </source>
</evidence>
<sequence length="211" mass="21967">MPTSPRGAGGAPSRRPTLTEQARRAQLISVTIDIVAARGHAGCSLQRIADAAGITKGAVIYHFSSKDAVIRAAYESVIGALTERVGAALNRAAGPAAAVDAYVESVIGHMAENPAHVRLLVEALGPENDTGIEDRPESAARWRPLAELITAAVRAGEYRPDVDAEALAIILNGAIDAVVAHGLAEPDYDLSSGTAAVLDMLHRTALRDPGR</sequence>
<keyword evidence="1" id="KW-0805">Transcription regulation</keyword>
<dbReference type="PANTHER" id="PTHR30055">
    <property type="entry name" value="HTH-TYPE TRANSCRIPTIONAL REGULATOR RUTR"/>
    <property type="match status" value="1"/>
</dbReference>
<dbReference type="RefSeq" id="WP_184399519.1">
    <property type="nucleotide sequence ID" value="NZ_BAAAJD010000012.1"/>
</dbReference>
<accession>A0A7W8QTY8</accession>
<dbReference type="InterPro" id="IPR001647">
    <property type="entry name" value="HTH_TetR"/>
</dbReference>
<organism evidence="7 8">
    <name type="scientific">Nocardiopsis composta</name>
    <dbReference type="NCBI Taxonomy" id="157465"/>
    <lineage>
        <taxon>Bacteria</taxon>
        <taxon>Bacillati</taxon>
        <taxon>Actinomycetota</taxon>
        <taxon>Actinomycetes</taxon>
        <taxon>Streptosporangiales</taxon>
        <taxon>Nocardiopsidaceae</taxon>
        <taxon>Nocardiopsis</taxon>
    </lineage>
</organism>
<dbReference type="InterPro" id="IPR009057">
    <property type="entry name" value="Homeodomain-like_sf"/>
</dbReference>
<keyword evidence="3" id="KW-0804">Transcription</keyword>
<protein>
    <submittedName>
        <fullName evidence="7">AcrR family transcriptional regulator</fullName>
    </submittedName>
</protein>
<dbReference type="SUPFAM" id="SSF48498">
    <property type="entry name" value="Tetracyclin repressor-like, C-terminal domain"/>
    <property type="match status" value="1"/>
</dbReference>
<dbReference type="Pfam" id="PF00440">
    <property type="entry name" value="TetR_N"/>
    <property type="match status" value="1"/>
</dbReference>
<evidence type="ECO:0000256" key="2">
    <source>
        <dbReference type="ARBA" id="ARBA00023125"/>
    </source>
</evidence>
<dbReference type="PROSITE" id="PS50977">
    <property type="entry name" value="HTH_TETR_2"/>
    <property type="match status" value="1"/>
</dbReference>
<evidence type="ECO:0000313" key="8">
    <source>
        <dbReference type="Proteomes" id="UP000572635"/>
    </source>
</evidence>
<keyword evidence="8" id="KW-1185">Reference proteome</keyword>
<dbReference type="PANTHER" id="PTHR30055:SF234">
    <property type="entry name" value="HTH-TYPE TRANSCRIPTIONAL REGULATOR BETI"/>
    <property type="match status" value="1"/>
</dbReference>
<dbReference type="Proteomes" id="UP000572635">
    <property type="component" value="Unassembled WGS sequence"/>
</dbReference>
<dbReference type="GO" id="GO:0003700">
    <property type="term" value="F:DNA-binding transcription factor activity"/>
    <property type="evidence" value="ECO:0007669"/>
    <property type="project" value="TreeGrafter"/>
</dbReference>
<dbReference type="EMBL" id="JACHDB010000002">
    <property type="protein sequence ID" value="MBB5436184.1"/>
    <property type="molecule type" value="Genomic_DNA"/>
</dbReference>
<keyword evidence="2 4" id="KW-0238">DNA-binding</keyword>
<dbReference type="AlphaFoldDB" id="A0A7W8QTY8"/>
<dbReference type="PRINTS" id="PR00455">
    <property type="entry name" value="HTHTETR"/>
</dbReference>
<evidence type="ECO:0000313" key="7">
    <source>
        <dbReference type="EMBL" id="MBB5436184.1"/>
    </source>
</evidence>
<evidence type="ECO:0000259" key="6">
    <source>
        <dbReference type="PROSITE" id="PS50977"/>
    </source>
</evidence>
<feature type="domain" description="HTH tetR-type" evidence="6">
    <location>
        <begin position="21"/>
        <end position="81"/>
    </location>
</feature>
<comment type="caution">
    <text evidence="7">The sequence shown here is derived from an EMBL/GenBank/DDBJ whole genome shotgun (WGS) entry which is preliminary data.</text>
</comment>
<feature type="DNA-binding region" description="H-T-H motif" evidence="4">
    <location>
        <begin position="44"/>
        <end position="63"/>
    </location>
</feature>
<evidence type="ECO:0000256" key="4">
    <source>
        <dbReference type="PROSITE-ProRule" id="PRU00335"/>
    </source>
</evidence>
<evidence type="ECO:0000256" key="5">
    <source>
        <dbReference type="SAM" id="MobiDB-lite"/>
    </source>
</evidence>
<gene>
    <name evidence="7" type="ORF">HDA36_006332</name>
</gene>
<feature type="region of interest" description="Disordered" evidence="5">
    <location>
        <begin position="1"/>
        <end position="20"/>
    </location>
</feature>
<dbReference type="SUPFAM" id="SSF46689">
    <property type="entry name" value="Homeodomain-like"/>
    <property type="match status" value="1"/>
</dbReference>